<comment type="caution">
    <text evidence="2">The sequence shown here is derived from an EMBL/GenBank/DDBJ whole genome shotgun (WGS) entry which is preliminary data.</text>
</comment>
<dbReference type="Pfam" id="PF00117">
    <property type="entry name" value="GATase"/>
    <property type="match status" value="1"/>
</dbReference>
<dbReference type="InterPro" id="IPR017926">
    <property type="entry name" value="GATASE"/>
</dbReference>
<dbReference type="InterPro" id="IPR044992">
    <property type="entry name" value="ChyE-like"/>
</dbReference>
<dbReference type="AlphaFoldDB" id="A0A370GH14"/>
<evidence type="ECO:0000259" key="1">
    <source>
        <dbReference type="Pfam" id="PF00117"/>
    </source>
</evidence>
<keyword evidence="3" id="KW-1185">Reference proteome</keyword>
<dbReference type="PANTHER" id="PTHR42695:SF5">
    <property type="entry name" value="GLUTAMINE AMIDOTRANSFERASE YLR126C-RELATED"/>
    <property type="match status" value="1"/>
</dbReference>
<dbReference type="GO" id="GO:0005829">
    <property type="term" value="C:cytosol"/>
    <property type="evidence" value="ECO:0007669"/>
    <property type="project" value="TreeGrafter"/>
</dbReference>
<dbReference type="RefSeq" id="WP_114834606.1">
    <property type="nucleotide sequence ID" value="NZ_LR699115.1"/>
</dbReference>
<evidence type="ECO:0000313" key="3">
    <source>
        <dbReference type="Proteomes" id="UP000254720"/>
    </source>
</evidence>
<feature type="domain" description="Glutamine amidotransferase" evidence="1">
    <location>
        <begin position="18"/>
        <end position="183"/>
    </location>
</feature>
<organism evidence="2 3">
    <name type="scientific">Aquicella lusitana</name>
    <dbReference type="NCBI Taxonomy" id="254246"/>
    <lineage>
        <taxon>Bacteria</taxon>
        <taxon>Pseudomonadati</taxon>
        <taxon>Pseudomonadota</taxon>
        <taxon>Gammaproteobacteria</taxon>
        <taxon>Legionellales</taxon>
        <taxon>Coxiellaceae</taxon>
        <taxon>Aquicella</taxon>
    </lineage>
</organism>
<evidence type="ECO:0000313" key="2">
    <source>
        <dbReference type="EMBL" id="RDI42536.1"/>
    </source>
</evidence>
<name>A0A370GH14_9COXI</name>
<gene>
    <name evidence="2" type="ORF">C8D86_1145</name>
</gene>
<dbReference type="FunFam" id="3.40.50.880:FF:000033">
    <property type="entry name" value="Glutamine amidotransferase class-I"/>
    <property type="match status" value="1"/>
</dbReference>
<dbReference type="CDD" id="cd01741">
    <property type="entry name" value="GATase1_1"/>
    <property type="match status" value="1"/>
</dbReference>
<dbReference type="EMBL" id="QQAX01000014">
    <property type="protein sequence ID" value="RDI42536.1"/>
    <property type="molecule type" value="Genomic_DNA"/>
</dbReference>
<dbReference type="Proteomes" id="UP000254720">
    <property type="component" value="Unassembled WGS sequence"/>
</dbReference>
<dbReference type="PROSITE" id="PS51273">
    <property type="entry name" value="GATASE_TYPE_1"/>
    <property type="match status" value="1"/>
</dbReference>
<accession>A0A370GH14</accession>
<reference evidence="2 3" key="1">
    <citation type="submission" date="2018-07" db="EMBL/GenBank/DDBJ databases">
        <title>Genomic Encyclopedia of Type Strains, Phase IV (KMG-IV): sequencing the most valuable type-strain genomes for metagenomic binning, comparative biology and taxonomic classification.</title>
        <authorList>
            <person name="Goeker M."/>
        </authorList>
    </citation>
    <scope>NUCLEOTIDE SEQUENCE [LARGE SCALE GENOMIC DNA]</scope>
    <source>
        <strain evidence="2 3">DSM 16500</strain>
    </source>
</reference>
<dbReference type="SUPFAM" id="SSF52317">
    <property type="entry name" value="Class I glutamine amidotransferase-like"/>
    <property type="match status" value="1"/>
</dbReference>
<proteinExistence type="predicted"/>
<sequence>MRIHYIIHASFEKLGMIESWIEKNQFQASGTHTYKGEKLPDVSAFDLLILMGGPQSVRKLDQYPYLRDEIALAKNAIQQGKAVLGICLGAQLVGEALGARAEQSPCREVGIYPVHATQEAAADPFFKQLPKAFDVIHWHNDMPGLPKGSVLLASSAGCPRQAFRYGDRVYGLQFHLEITPELMRDMIEHCRDDLKPSDYVQTAEQLVNQDVTAINQKMEKILDYLASCIAKTKVKST</sequence>
<dbReference type="Gene3D" id="3.40.50.880">
    <property type="match status" value="1"/>
</dbReference>
<dbReference type="OrthoDB" id="9813383at2"/>
<protein>
    <submittedName>
        <fullName evidence="2">GMP synthase (Glutamine-hydrolysing)</fullName>
    </submittedName>
</protein>
<dbReference type="InterPro" id="IPR029062">
    <property type="entry name" value="Class_I_gatase-like"/>
</dbReference>
<dbReference type="PANTHER" id="PTHR42695">
    <property type="entry name" value="GLUTAMINE AMIDOTRANSFERASE YLR126C-RELATED"/>
    <property type="match status" value="1"/>
</dbReference>